<dbReference type="InterPro" id="IPR028564">
    <property type="entry name" value="MT_TRM10-typ"/>
</dbReference>
<gene>
    <name evidence="11" type="ORF">PHLCEN_2v4746</name>
</gene>
<feature type="compositionally biased region" description="Basic and acidic residues" evidence="9">
    <location>
        <begin position="44"/>
        <end position="59"/>
    </location>
</feature>
<evidence type="ECO:0000256" key="3">
    <source>
        <dbReference type="ARBA" id="ARBA00022603"/>
    </source>
</evidence>
<dbReference type="GO" id="GO:0000049">
    <property type="term" value="F:tRNA binding"/>
    <property type="evidence" value="ECO:0007669"/>
    <property type="project" value="TreeGrafter"/>
</dbReference>
<sequence length="420" mass="46382">MDSMTPVLNVEQPTASSSTVTPTDAPEIKPISKNAQKRIAKTARIAEQKKERRAYEKEKKKEKKRQLAAKRAAGELEDEGAAGGPRKKAKTEESKGPKPKFQARIVVDLGFDDLMSENEIKSLTSQLAFTYSANRKAPLSFSSLLFTSVNGKTHTRLESISNAAYKRWDDTEWWQEGYERLWEAQNSGATGTQWEDKAEKEKMEVDGPQCEKPAESDALSKNPQIAPRESVVYLTADAEEELTELSEGETYIIGGICDHNRYKNLCLDKAQTSGIRAARLPIGTHLAELRTRKVLTVNQAFEILLKWVETRDWRAALEAVIPKRKFGEQGRGKGKATGTDDGNLEAIDLPDSGRVIVNAAELEGEDMQNEELEEWEVGDVATAGGDLGELVVSEEDPSILRGNGGAVIMDNTHPEVPPSN</sequence>
<evidence type="ECO:0000256" key="5">
    <source>
        <dbReference type="ARBA" id="ARBA00022691"/>
    </source>
</evidence>
<accession>A0A2R6PJ98</accession>
<dbReference type="OrthoDB" id="278300at2759"/>
<dbReference type="AlphaFoldDB" id="A0A2R6PJ98"/>
<evidence type="ECO:0000256" key="7">
    <source>
        <dbReference type="ARBA" id="ARBA00032166"/>
    </source>
</evidence>
<proteinExistence type="predicted"/>
<name>A0A2R6PJ98_9APHY</name>
<feature type="compositionally biased region" description="Polar residues" evidence="9">
    <location>
        <begin position="11"/>
        <end position="22"/>
    </location>
</feature>
<dbReference type="PROSITE" id="PS51675">
    <property type="entry name" value="SAM_MT_TRM10"/>
    <property type="match status" value="1"/>
</dbReference>
<dbReference type="EC" id="2.1.1.221" evidence="1"/>
<reference evidence="11 12" key="1">
    <citation type="submission" date="2018-02" db="EMBL/GenBank/DDBJ databases">
        <title>Genome sequence of the basidiomycete white-rot fungus Phlebia centrifuga.</title>
        <authorList>
            <person name="Granchi Z."/>
            <person name="Peng M."/>
            <person name="de Vries R.P."/>
            <person name="Hilden K."/>
            <person name="Makela M.R."/>
            <person name="Grigoriev I."/>
            <person name="Riley R."/>
        </authorList>
    </citation>
    <scope>NUCLEOTIDE SEQUENCE [LARGE SCALE GENOMIC DNA]</scope>
    <source>
        <strain evidence="11 12">FBCC195</strain>
    </source>
</reference>
<evidence type="ECO:0000259" key="10">
    <source>
        <dbReference type="PROSITE" id="PS51675"/>
    </source>
</evidence>
<dbReference type="InterPro" id="IPR038459">
    <property type="entry name" value="MT_TRM10-typ_sf"/>
</dbReference>
<keyword evidence="4" id="KW-0808">Transferase</keyword>
<dbReference type="EMBL" id="MLYV02000479">
    <property type="protein sequence ID" value="PSR92216.1"/>
    <property type="molecule type" value="Genomic_DNA"/>
</dbReference>
<dbReference type="Gene3D" id="3.40.1280.30">
    <property type="match status" value="1"/>
</dbReference>
<organism evidence="11 12">
    <name type="scientific">Hermanssonia centrifuga</name>
    <dbReference type="NCBI Taxonomy" id="98765"/>
    <lineage>
        <taxon>Eukaryota</taxon>
        <taxon>Fungi</taxon>
        <taxon>Dikarya</taxon>
        <taxon>Basidiomycota</taxon>
        <taxon>Agaricomycotina</taxon>
        <taxon>Agaricomycetes</taxon>
        <taxon>Polyporales</taxon>
        <taxon>Meruliaceae</taxon>
        <taxon>Hermanssonia</taxon>
    </lineage>
</organism>
<dbReference type="STRING" id="98765.A0A2R6PJ98"/>
<keyword evidence="12" id="KW-1185">Reference proteome</keyword>
<feature type="domain" description="SAM-dependent MTase TRM10-type" evidence="10">
    <location>
        <begin position="91"/>
        <end position="328"/>
    </location>
</feature>
<evidence type="ECO:0000256" key="1">
    <source>
        <dbReference type="ARBA" id="ARBA00012797"/>
    </source>
</evidence>
<comment type="catalytic activity">
    <reaction evidence="8">
        <text>guanosine(9) in tRNA + S-adenosyl-L-methionine = N(1)-methylguanosine(9) in tRNA + S-adenosyl-L-homocysteine + H(+)</text>
        <dbReference type="Rhea" id="RHEA:43156"/>
        <dbReference type="Rhea" id="RHEA-COMP:10367"/>
        <dbReference type="Rhea" id="RHEA-COMP:10368"/>
        <dbReference type="ChEBI" id="CHEBI:15378"/>
        <dbReference type="ChEBI" id="CHEBI:57856"/>
        <dbReference type="ChEBI" id="CHEBI:59789"/>
        <dbReference type="ChEBI" id="CHEBI:73542"/>
        <dbReference type="ChEBI" id="CHEBI:74269"/>
        <dbReference type="EC" id="2.1.1.221"/>
    </reaction>
</comment>
<dbReference type="InterPro" id="IPR007356">
    <property type="entry name" value="tRNA_m1G_MeTrfase_euk"/>
</dbReference>
<evidence type="ECO:0000256" key="9">
    <source>
        <dbReference type="SAM" id="MobiDB-lite"/>
    </source>
</evidence>
<evidence type="ECO:0000256" key="8">
    <source>
        <dbReference type="ARBA" id="ARBA00048434"/>
    </source>
</evidence>
<feature type="region of interest" description="Disordered" evidence="9">
    <location>
        <begin position="401"/>
        <end position="420"/>
    </location>
</feature>
<evidence type="ECO:0000256" key="4">
    <source>
        <dbReference type="ARBA" id="ARBA00022679"/>
    </source>
</evidence>
<feature type="region of interest" description="Disordered" evidence="9">
    <location>
        <begin position="1"/>
        <end position="99"/>
    </location>
</feature>
<dbReference type="GO" id="GO:0005634">
    <property type="term" value="C:nucleus"/>
    <property type="evidence" value="ECO:0007669"/>
    <property type="project" value="TreeGrafter"/>
</dbReference>
<dbReference type="CDD" id="cd18089">
    <property type="entry name" value="SPOUT_Trm10-like"/>
    <property type="match status" value="1"/>
</dbReference>
<keyword evidence="5" id="KW-0949">S-adenosyl-L-methionine</keyword>
<dbReference type="GO" id="GO:0052905">
    <property type="term" value="F:tRNA (guanosine(9)-N1)-methyltransferase activity"/>
    <property type="evidence" value="ECO:0007669"/>
    <property type="project" value="UniProtKB-EC"/>
</dbReference>
<evidence type="ECO:0000313" key="11">
    <source>
        <dbReference type="EMBL" id="PSR92216.1"/>
    </source>
</evidence>
<dbReference type="PANTHER" id="PTHR13563:SF13">
    <property type="entry name" value="TRNA METHYLTRANSFERASE 10 HOMOLOG A"/>
    <property type="match status" value="1"/>
</dbReference>
<evidence type="ECO:0000256" key="6">
    <source>
        <dbReference type="ARBA" id="ARBA00031792"/>
    </source>
</evidence>
<dbReference type="PANTHER" id="PTHR13563">
    <property type="entry name" value="TRNA (GUANINE-9-) METHYLTRANSFERASE"/>
    <property type="match status" value="1"/>
</dbReference>
<evidence type="ECO:0000256" key="2">
    <source>
        <dbReference type="ARBA" id="ARBA00020451"/>
    </source>
</evidence>
<keyword evidence="3" id="KW-0489">Methyltransferase</keyword>
<dbReference type="Proteomes" id="UP000186601">
    <property type="component" value="Unassembled WGS sequence"/>
</dbReference>
<dbReference type="GO" id="GO:0002939">
    <property type="term" value="P:tRNA N1-guanine methylation"/>
    <property type="evidence" value="ECO:0007669"/>
    <property type="project" value="TreeGrafter"/>
</dbReference>
<evidence type="ECO:0000313" key="12">
    <source>
        <dbReference type="Proteomes" id="UP000186601"/>
    </source>
</evidence>
<protein>
    <recommendedName>
        <fullName evidence="2">tRNA (guanine(9)-N1)-methyltransferase</fullName>
        <ecNumber evidence="1">2.1.1.221</ecNumber>
    </recommendedName>
    <alternativeName>
        <fullName evidence="7">tRNA methyltransferase 10</fullName>
    </alternativeName>
    <alternativeName>
        <fullName evidence="6">tRNA(m1G9)-methyltransferase</fullName>
    </alternativeName>
</protein>
<comment type="caution">
    <text evidence="11">The sequence shown here is derived from an EMBL/GenBank/DDBJ whole genome shotgun (WGS) entry which is preliminary data.</text>
</comment>